<feature type="compositionally biased region" description="Pro residues" evidence="10">
    <location>
        <begin position="15"/>
        <end position="26"/>
    </location>
</feature>
<dbReference type="InterPro" id="IPR012340">
    <property type="entry name" value="NA-bd_OB-fold"/>
</dbReference>
<feature type="compositionally biased region" description="Polar residues" evidence="10">
    <location>
        <begin position="283"/>
        <end position="298"/>
    </location>
</feature>
<dbReference type="GO" id="GO:0006289">
    <property type="term" value="P:nucleotide-excision repair"/>
    <property type="evidence" value="ECO:0007669"/>
    <property type="project" value="TreeGrafter"/>
</dbReference>
<dbReference type="GO" id="GO:0006260">
    <property type="term" value="P:DNA replication"/>
    <property type="evidence" value="ECO:0007669"/>
    <property type="project" value="UniProtKB-KW"/>
</dbReference>
<dbReference type="CDD" id="cd04478">
    <property type="entry name" value="RPA2_DBD_D"/>
    <property type="match status" value="1"/>
</dbReference>
<evidence type="ECO:0000256" key="9">
    <source>
        <dbReference type="ARBA" id="ARBA00056440"/>
    </source>
</evidence>
<keyword evidence="13" id="KW-1185">Reference proteome</keyword>
<dbReference type="PANTHER" id="PTHR13989">
    <property type="entry name" value="REPLICATION PROTEIN A-RELATED"/>
    <property type="match status" value="1"/>
</dbReference>
<evidence type="ECO:0000259" key="11">
    <source>
        <dbReference type="Pfam" id="PF08784"/>
    </source>
</evidence>
<comment type="subcellular location">
    <subcellularLocation>
        <location evidence="1">Nucleus</location>
    </subcellularLocation>
</comment>
<sequence length="366" mass="39759">PRICPRISRARPLLSPSPPIPTPTPPDATTRRRRHQKRSVHPAKPRAEHSRGRRRERGPAAMMFSSQVDAFSPSQFTASQNAAADSTPNKVPPSSHPPSPLPLQMDPCRCRSFGLVSQFRGASGTMPLTVKQIADAQLAGTGEKGAPFVVDGVETANVRLVGMVSGKAERNTDVSFTLDDGTGRIDFIRWVNDAADSAETAAIQNGMYVAVIGSLKGVQDKKRATAFAVRPITDYNEVTLHFIQCVRMHIENTKSKVGSPAHTNSSVGTPFSNRLSEAATPPSVKSNPAPVTSGTNGSETDFYTQVLNVFREPANIESDHGVHVDDIAKRFRLPALKIKEAIDYHVDVGHIYSTIDDFHYKSAFVD</sequence>
<feature type="compositionally biased region" description="Polar residues" evidence="10">
    <location>
        <begin position="261"/>
        <end position="275"/>
    </location>
</feature>
<evidence type="ECO:0000256" key="6">
    <source>
        <dbReference type="ARBA" id="ARBA00023172"/>
    </source>
</evidence>
<dbReference type="SUPFAM" id="SSF50249">
    <property type="entry name" value="Nucleic acid-binding proteins"/>
    <property type="match status" value="1"/>
</dbReference>
<keyword evidence="5" id="KW-0238">DNA-binding</keyword>
<comment type="similarity">
    <text evidence="2">Belongs to the replication factor A protein 2 family.</text>
</comment>
<dbReference type="Pfam" id="PF08784">
    <property type="entry name" value="RPA_C"/>
    <property type="match status" value="1"/>
</dbReference>
<dbReference type="SUPFAM" id="SSF46785">
    <property type="entry name" value="Winged helix' DNA-binding domain"/>
    <property type="match status" value="1"/>
</dbReference>
<evidence type="ECO:0000256" key="7">
    <source>
        <dbReference type="ARBA" id="ARBA00023204"/>
    </source>
</evidence>
<dbReference type="Gene3D" id="2.40.50.140">
    <property type="entry name" value="Nucleic acid-binding proteins"/>
    <property type="match status" value="1"/>
</dbReference>
<evidence type="ECO:0000313" key="12">
    <source>
        <dbReference type="EnsemblPlants" id="AET6Gv21000300.2"/>
    </source>
</evidence>
<dbReference type="Gramene" id="AET6Gv21000300.2">
    <property type="protein sequence ID" value="AET6Gv21000300.2"/>
    <property type="gene ID" value="AET6Gv21000300"/>
</dbReference>
<dbReference type="InterPro" id="IPR036388">
    <property type="entry name" value="WH-like_DNA-bd_sf"/>
</dbReference>
<keyword evidence="4" id="KW-0227">DNA damage</keyword>
<evidence type="ECO:0000256" key="8">
    <source>
        <dbReference type="ARBA" id="ARBA00023242"/>
    </source>
</evidence>
<evidence type="ECO:0000256" key="5">
    <source>
        <dbReference type="ARBA" id="ARBA00023125"/>
    </source>
</evidence>
<dbReference type="InterPro" id="IPR014892">
    <property type="entry name" value="RPA_C"/>
</dbReference>
<dbReference type="GO" id="GO:0003697">
    <property type="term" value="F:single-stranded DNA binding"/>
    <property type="evidence" value="ECO:0007669"/>
    <property type="project" value="TreeGrafter"/>
</dbReference>
<keyword evidence="8" id="KW-0539">Nucleus</keyword>
<dbReference type="STRING" id="200361.A0A453Q6U6"/>
<keyword evidence="6" id="KW-0233">DNA recombination</keyword>
<organism evidence="12 13">
    <name type="scientific">Aegilops tauschii subsp. strangulata</name>
    <name type="common">Goatgrass</name>
    <dbReference type="NCBI Taxonomy" id="200361"/>
    <lineage>
        <taxon>Eukaryota</taxon>
        <taxon>Viridiplantae</taxon>
        <taxon>Streptophyta</taxon>
        <taxon>Embryophyta</taxon>
        <taxon>Tracheophyta</taxon>
        <taxon>Spermatophyta</taxon>
        <taxon>Magnoliopsida</taxon>
        <taxon>Liliopsida</taxon>
        <taxon>Poales</taxon>
        <taxon>Poaceae</taxon>
        <taxon>BOP clade</taxon>
        <taxon>Pooideae</taxon>
        <taxon>Triticodae</taxon>
        <taxon>Triticeae</taxon>
        <taxon>Triticinae</taxon>
        <taxon>Aegilops</taxon>
    </lineage>
</organism>
<evidence type="ECO:0000313" key="13">
    <source>
        <dbReference type="Proteomes" id="UP000015105"/>
    </source>
</evidence>
<feature type="region of interest" description="Disordered" evidence="10">
    <location>
        <begin position="77"/>
        <end position="99"/>
    </location>
</feature>
<reference evidence="12" key="5">
    <citation type="journal article" date="2021" name="G3 (Bethesda)">
        <title>Aegilops tauschii genome assembly Aet v5.0 features greater sequence contiguity and improved annotation.</title>
        <authorList>
            <person name="Wang L."/>
            <person name="Zhu T."/>
            <person name="Rodriguez J.C."/>
            <person name="Deal K.R."/>
            <person name="Dubcovsky J."/>
            <person name="McGuire P.E."/>
            <person name="Lux T."/>
            <person name="Spannagl M."/>
            <person name="Mayer K.F.X."/>
            <person name="Baldrich P."/>
            <person name="Meyers B.C."/>
            <person name="Huo N."/>
            <person name="Gu Y.Q."/>
            <person name="Zhou H."/>
            <person name="Devos K.M."/>
            <person name="Bennetzen J.L."/>
            <person name="Unver T."/>
            <person name="Budak H."/>
            <person name="Gulick P.J."/>
            <person name="Galiba G."/>
            <person name="Kalapos B."/>
            <person name="Nelson D.R."/>
            <person name="Li P."/>
            <person name="You F.M."/>
            <person name="Luo M.C."/>
            <person name="Dvorak J."/>
        </authorList>
    </citation>
    <scope>NUCLEOTIDE SEQUENCE [LARGE SCALE GENOMIC DNA]</scope>
    <source>
        <strain evidence="12">cv. AL8/78</strain>
    </source>
</reference>
<name>A0A453Q6U6_AEGTS</name>
<feature type="compositionally biased region" description="Low complexity" evidence="10">
    <location>
        <begin position="1"/>
        <end position="14"/>
    </location>
</feature>
<feature type="region of interest" description="Disordered" evidence="10">
    <location>
        <begin position="1"/>
        <end position="59"/>
    </location>
</feature>
<dbReference type="GO" id="GO:0035861">
    <property type="term" value="C:site of double-strand break"/>
    <property type="evidence" value="ECO:0007669"/>
    <property type="project" value="TreeGrafter"/>
</dbReference>
<feature type="region of interest" description="Disordered" evidence="10">
    <location>
        <begin position="254"/>
        <end position="298"/>
    </location>
</feature>
<feature type="compositionally biased region" description="Pro residues" evidence="10">
    <location>
        <begin position="90"/>
        <end position="99"/>
    </location>
</feature>
<evidence type="ECO:0000256" key="1">
    <source>
        <dbReference type="ARBA" id="ARBA00004123"/>
    </source>
</evidence>
<dbReference type="AlphaFoldDB" id="A0A453Q6U6"/>
<feature type="domain" description="Replication protein A C-terminal" evidence="11">
    <location>
        <begin position="249"/>
        <end position="357"/>
    </location>
</feature>
<reference evidence="13" key="1">
    <citation type="journal article" date="2014" name="Science">
        <title>Ancient hybridizations among the ancestral genomes of bread wheat.</title>
        <authorList>
            <consortium name="International Wheat Genome Sequencing Consortium,"/>
            <person name="Marcussen T."/>
            <person name="Sandve S.R."/>
            <person name="Heier L."/>
            <person name="Spannagl M."/>
            <person name="Pfeifer M."/>
            <person name="Jakobsen K.S."/>
            <person name="Wulff B.B."/>
            <person name="Steuernagel B."/>
            <person name="Mayer K.F."/>
            <person name="Olsen O.A."/>
        </authorList>
    </citation>
    <scope>NUCLEOTIDE SEQUENCE [LARGE SCALE GENOMIC DNA]</scope>
    <source>
        <strain evidence="13">cv. AL8/78</strain>
    </source>
</reference>
<evidence type="ECO:0000256" key="2">
    <source>
        <dbReference type="ARBA" id="ARBA00007815"/>
    </source>
</evidence>
<dbReference type="Gene3D" id="1.10.10.10">
    <property type="entry name" value="Winged helix-like DNA-binding domain superfamily/Winged helix DNA-binding domain"/>
    <property type="match status" value="1"/>
</dbReference>
<reference evidence="12" key="3">
    <citation type="journal article" date="2017" name="Nature">
        <title>Genome sequence of the progenitor of the wheat D genome Aegilops tauschii.</title>
        <authorList>
            <person name="Luo M.C."/>
            <person name="Gu Y.Q."/>
            <person name="Puiu D."/>
            <person name="Wang H."/>
            <person name="Twardziok S.O."/>
            <person name="Deal K.R."/>
            <person name="Huo N."/>
            <person name="Zhu T."/>
            <person name="Wang L."/>
            <person name="Wang Y."/>
            <person name="McGuire P.E."/>
            <person name="Liu S."/>
            <person name="Long H."/>
            <person name="Ramasamy R.K."/>
            <person name="Rodriguez J.C."/>
            <person name="Van S.L."/>
            <person name="Yuan L."/>
            <person name="Wang Z."/>
            <person name="Xia Z."/>
            <person name="Xiao L."/>
            <person name="Anderson O.D."/>
            <person name="Ouyang S."/>
            <person name="Liang Y."/>
            <person name="Zimin A.V."/>
            <person name="Pertea G."/>
            <person name="Qi P."/>
            <person name="Bennetzen J.L."/>
            <person name="Dai X."/>
            <person name="Dawson M.W."/>
            <person name="Muller H.G."/>
            <person name="Kugler K."/>
            <person name="Rivarola-Duarte L."/>
            <person name="Spannagl M."/>
            <person name="Mayer K.F.X."/>
            <person name="Lu F.H."/>
            <person name="Bevan M.W."/>
            <person name="Leroy P."/>
            <person name="Li P."/>
            <person name="You F.M."/>
            <person name="Sun Q."/>
            <person name="Liu Z."/>
            <person name="Lyons E."/>
            <person name="Wicker T."/>
            <person name="Salzberg S.L."/>
            <person name="Devos K.M."/>
            <person name="Dvorak J."/>
        </authorList>
    </citation>
    <scope>NUCLEOTIDE SEQUENCE [LARGE SCALE GENOMIC DNA]</scope>
    <source>
        <strain evidence="12">cv. AL8/78</strain>
    </source>
</reference>
<comment type="function">
    <text evidence="9">Component of the replication protein A complex (RPA) required for DNA recombination, repair and replication. The activity of RPA is mediated by single-stranded DNA binding and protein interactions.</text>
</comment>
<dbReference type="GO" id="GO:0005662">
    <property type="term" value="C:DNA replication factor A complex"/>
    <property type="evidence" value="ECO:0007669"/>
    <property type="project" value="TreeGrafter"/>
</dbReference>
<proteinExistence type="inferred from homology"/>
<evidence type="ECO:0000256" key="4">
    <source>
        <dbReference type="ARBA" id="ARBA00022763"/>
    </source>
</evidence>
<keyword evidence="7" id="KW-0234">DNA repair</keyword>
<dbReference type="EnsemblPlants" id="AET6Gv21000300.2">
    <property type="protein sequence ID" value="AET6Gv21000300.2"/>
    <property type="gene ID" value="AET6Gv21000300"/>
</dbReference>
<dbReference type="GO" id="GO:0000724">
    <property type="term" value="P:double-strand break repair via homologous recombination"/>
    <property type="evidence" value="ECO:0007669"/>
    <property type="project" value="TreeGrafter"/>
</dbReference>
<protein>
    <recommendedName>
        <fullName evidence="11">Replication protein A C-terminal domain-containing protein</fullName>
    </recommendedName>
</protein>
<dbReference type="Proteomes" id="UP000015105">
    <property type="component" value="Chromosome 6D"/>
</dbReference>
<dbReference type="FunFam" id="2.40.50.140:FF:000184">
    <property type="entry name" value="replication protein A 32 kDa subunit A-like"/>
    <property type="match status" value="1"/>
</dbReference>
<evidence type="ECO:0000256" key="10">
    <source>
        <dbReference type="SAM" id="MobiDB-lite"/>
    </source>
</evidence>
<dbReference type="FunFam" id="1.10.10.10:FF:000168">
    <property type="entry name" value="Replication protein A 32 kDa subunit"/>
    <property type="match status" value="1"/>
</dbReference>
<feature type="compositionally biased region" description="Basic residues" evidence="10">
    <location>
        <begin position="31"/>
        <end position="44"/>
    </location>
</feature>
<keyword evidence="3" id="KW-0235">DNA replication</keyword>
<dbReference type="InterPro" id="IPR040260">
    <property type="entry name" value="RFA2-like"/>
</dbReference>
<dbReference type="InterPro" id="IPR036390">
    <property type="entry name" value="WH_DNA-bd_sf"/>
</dbReference>
<dbReference type="PANTHER" id="PTHR13989:SF16">
    <property type="entry name" value="REPLICATION PROTEIN A2"/>
    <property type="match status" value="1"/>
</dbReference>
<accession>A0A453Q6U6</accession>
<evidence type="ECO:0000256" key="3">
    <source>
        <dbReference type="ARBA" id="ARBA00022705"/>
    </source>
</evidence>
<reference evidence="13" key="2">
    <citation type="journal article" date="2017" name="Nat. Plants">
        <title>The Aegilops tauschii genome reveals multiple impacts of transposons.</title>
        <authorList>
            <person name="Zhao G."/>
            <person name="Zou C."/>
            <person name="Li K."/>
            <person name="Wang K."/>
            <person name="Li T."/>
            <person name="Gao L."/>
            <person name="Zhang X."/>
            <person name="Wang H."/>
            <person name="Yang Z."/>
            <person name="Liu X."/>
            <person name="Jiang W."/>
            <person name="Mao L."/>
            <person name="Kong X."/>
            <person name="Jiao Y."/>
            <person name="Jia J."/>
        </authorList>
    </citation>
    <scope>NUCLEOTIDE SEQUENCE [LARGE SCALE GENOMIC DNA]</scope>
    <source>
        <strain evidence="13">cv. AL8/78</strain>
    </source>
</reference>
<reference evidence="12" key="4">
    <citation type="submission" date="2019-03" db="UniProtKB">
        <authorList>
            <consortium name="EnsemblPlants"/>
        </authorList>
    </citation>
    <scope>IDENTIFICATION</scope>
</reference>
<dbReference type="GO" id="GO:0000781">
    <property type="term" value="C:chromosome, telomeric region"/>
    <property type="evidence" value="ECO:0007669"/>
    <property type="project" value="TreeGrafter"/>
</dbReference>
<feature type="compositionally biased region" description="Polar residues" evidence="10">
    <location>
        <begin position="77"/>
        <end position="89"/>
    </location>
</feature>